<evidence type="ECO:0000313" key="3">
    <source>
        <dbReference type="EMBL" id="VDM80413.1"/>
    </source>
</evidence>
<protein>
    <recommendedName>
        <fullName evidence="2">RNase H type-1 domain-containing protein</fullName>
    </recommendedName>
</protein>
<feature type="domain" description="RNase H type-1" evidence="2">
    <location>
        <begin position="1"/>
        <end position="114"/>
    </location>
</feature>
<gene>
    <name evidence="3" type="ORF">SVUK_LOCUS15411</name>
</gene>
<evidence type="ECO:0000259" key="2">
    <source>
        <dbReference type="PROSITE" id="PS50879"/>
    </source>
</evidence>
<dbReference type="SUPFAM" id="SSF53098">
    <property type="entry name" value="Ribonuclease H-like"/>
    <property type="match status" value="1"/>
</dbReference>
<dbReference type="AlphaFoldDB" id="A0A3P7JHU5"/>
<dbReference type="Pfam" id="PF00075">
    <property type="entry name" value="RNase_H"/>
    <property type="match status" value="1"/>
</dbReference>
<feature type="region of interest" description="Disordered" evidence="1">
    <location>
        <begin position="122"/>
        <end position="173"/>
    </location>
</feature>
<keyword evidence="4" id="KW-1185">Reference proteome</keyword>
<dbReference type="InterPro" id="IPR036397">
    <property type="entry name" value="RNaseH_sf"/>
</dbReference>
<dbReference type="EMBL" id="UYYB01108543">
    <property type="protein sequence ID" value="VDM80413.1"/>
    <property type="molecule type" value="Genomic_DNA"/>
</dbReference>
<feature type="compositionally biased region" description="Basic residues" evidence="1">
    <location>
        <begin position="136"/>
        <end position="148"/>
    </location>
</feature>
<dbReference type="PROSITE" id="PS50879">
    <property type="entry name" value="RNASE_H_1"/>
    <property type="match status" value="1"/>
</dbReference>
<accession>A0A3P7JHU5</accession>
<dbReference type="InterPro" id="IPR012337">
    <property type="entry name" value="RNaseH-like_sf"/>
</dbReference>
<dbReference type="Proteomes" id="UP000270094">
    <property type="component" value="Unassembled WGS sequence"/>
</dbReference>
<organism evidence="3 4">
    <name type="scientific">Strongylus vulgaris</name>
    <name type="common">Blood worm</name>
    <dbReference type="NCBI Taxonomy" id="40348"/>
    <lineage>
        <taxon>Eukaryota</taxon>
        <taxon>Metazoa</taxon>
        <taxon>Ecdysozoa</taxon>
        <taxon>Nematoda</taxon>
        <taxon>Chromadorea</taxon>
        <taxon>Rhabditida</taxon>
        <taxon>Rhabditina</taxon>
        <taxon>Rhabditomorpha</taxon>
        <taxon>Strongyloidea</taxon>
        <taxon>Strongylidae</taxon>
        <taxon>Strongylus</taxon>
    </lineage>
</organism>
<evidence type="ECO:0000313" key="4">
    <source>
        <dbReference type="Proteomes" id="UP000270094"/>
    </source>
</evidence>
<dbReference type="GO" id="GO:0004523">
    <property type="term" value="F:RNA-DNA hybrid ribonuclease activity"/>
    <property type="evidence" value="ECO:0007669"/>
    <property type="project" value="InterPro"/>
</dbReference>
<name>A0A3P7JHU5_STRVU</name>
<dbReference type="OrthoDB" id="407198at2759"/>
<dbReference type="GO" id="GO:0003676">
    <property type="term" value="F:nucleic acid binding"/>
    <property type="evidence" value="ECO:0007669"/>
    <property type="project" value="InterPro"/>
</dbReference>
<proteinExistence type="predicted"/>
<dbReference type="InterPro" id="IPR002156">
    <property type="entry name" value="RNaseH_domain"/>
</dbReference>
<dbReference type="Gene3D" id="3.30.420.10">
    <property type="entry name" value="Ribonuclease H-like superfamily/Ribonuclease H"/>
    <property type="match status" value="1"/>
</dbReference>
<sequence>MASQGFEIHAKSERIIGPVHNSGLAEILGAQTALRLLRKWRGYKNEPVILRTDFLPLVKAMSEGGSDGRFSEQIEEVRKLATKFPKGVEFQHVYAHDGDPGNEQADALARMATAEARRARSASVSRELFEPDGPRRGRSISRNRAAFRSRKERDRRVCRGNSSNQMDLAEGDQSVEIGQHSDLGVEIATSIGTEIACVHAAIIAIISEVIALS</sequence>
<evidence type="ECO:0000256" key="1">
    <source>
        <dbReference type="SAM" id="MobiDB-lite"/>
    </source>
</evidence>
<reference evidence="3 4" key="1">
    <citation type="submission" date="2018-11" db="EMBL/GenBank/DDBJ databases">
        <authorList>
            <consortium name="Pathogen Informatics"/>
        </authorList>
    </citation>
    <scope>NUCLEOTIDE SEQUENCE [LARGE SCALE GENOMIC DNA]</scope>
</reference>